<accession>A0A1F4VET7</accession>
<evidence type="ECO:0000256" key="2">
    <source>
        <dbReference type="SAM" id="Phobius"/>
    </source>
</evidence>
<comment type="caution">
    <text evidence="3">The sequence shown here is derived from an EMBL/GenBank/DDBJ whole genome shotgun (WGS) entry which is preliminary data.</text>
</comment>
<proteinExistence type="predicted"/>
<evidence type="ECO:0000313" key="4">
    <source>
        <dbReference type="Proteomes" id="UP000176504"/>
    </source>
</evidence>
<dbReference type="AlphaFoldDB" id="A0A1F4VET7"/>
<feature type="region of interest" description="Disordered" evidence="1">
    <location>
        <begin position="37"/>
        <end position="60"/>
    </location>
</feature>
<organism evidence="3 4">
    <name type="scientific">candidate division WWE3 bacterium RIFCSPLOWO2_01_FULL_41_18</name>
    <dbReference type="NCBI Taxonomy" id="1802625"/>
    <lineage>
        <taxon>Bacteria</taxon>
        <taxon>Katanobacteria</taxon>
    </lineage>
</organism>
<dbReference type="Proteomes" id="UP000176504">
    <property type="component" value="Unassembled WGS sequence"/>
</dbReference>
<gene>
    <name evidence="3" type="ORF">A3A78_01550</name>
</gene>
<feature type="transmembrane region" description="Helical" evidence="2">
    <location>
        <begin position="92"/>
        <end position="111"/>
    </location>
</feature>
<dbReference type="EMBL" id="MEVI01000001">
    <property type="protein sequence ID" value="OGC55707.1"/>
    <property type="molecule type" value="Genomic_DNA"/>
</dbReference>
<protein>
    <submittedName>
        <fullName evidence="3">Uncharacterized protein</fullName>
    </submittedName>
</protein>
<keyword evidence="2" id="KW-1133">Transmembrane helix</keyword>
<name>A0A1F4VET7_UNCKA</name>
<feature type="transmembrane region" description="Helical" evidence="2">
    <location>
        <begin position="140"/>
        <end position="159"/>
    </location>
</feature>
<reference evidence="3 4" key="1">
    <citation type="journal article" date="2016" name="Nat. Commun.">
        <title>Thousands of microbial genomes shed light on interconnected biogeochemical processes in an aquifer system.</title>
        <authorList>
            <person name="Anantharaman K."/>
            <person name="Brown C.T."/>
            <person name="Hug L.A."/>
            <person name="Sharon I."/>
            <person name="Castelle C.J."/>
            <person name="Probst A.J."/>
            <person name="Thomas B.C."/>
            <person name="Singh A."/>
            <person name="Wilkins M.J."/>
            <person name="Karaoz U."/>
            <person name="Brodie E.L."/>
            <person name="Williams K.H."/>
            <person name="Hubbard S.S."/>
            <person name="Banfield J.F."/>
        </authorList>
    </citation>
    <scope>NUCLEOTIDE SEQUENCE [LARGE SCALE GENOMIC DNA]</scope>
</reference>
<feature type="compositionally biased region" description="Low complexity" evidence="1">
    <location>
        <begin position="42"/>
        <end position="54"/>
    </location>
</feature>
<keyword evidence="2" id="KW-0812">Transmembrane</keyword>
<evidence type="ECO:0000256" key="1">
    <source>
        <dbReference type="SAM" id="MobiDB-lite"/>
    </source>
</evidence>
<evidence type="ECO:0000313" key="3">
    <source>
        <dbReference type="EMBL" id="OGC55707.1"/>
    </source>
</evidence>
<keyword evidence="2" id="KW-0472">Membrane</keyword>
<sequence>MEGIDLNALLVEAGLAQPGEATTPKAEVVVLEEARGNGGEEAPAASQPAPATRPTTPPPAAPKEISTLKDLLATLWGVIWGWFRRDWNWAKVIGVIWAFDVISGFIGWIRITPFDFAYNILANVMDLITGGEPERLGRGYALFEAVGGIIAFVMGWFFLPQPERFRRQKKDKG</sequence>